<evidence type="ECO:0000313" key="4">
    <source>
        <dbReference type="Proteomes" id="UP000469011"/>
    </source>
</evidence>
<reference evidence="3 4" key="1">
    <citation type="submission" date="2020-01" db="EMBL/GenBank/DDBJ databases">
        <title>Jiella pacifica sp. nov.</title>
        <authorList>
            <person name="Xue Z."/>
            <person name="Zhu S."/>
            <person name="Chen J."/>
            <person name="Yang J."/>
        </authorList>
    </citation>
    <scope>NUCLEOTIDE SEQUENCE [LARGE SCALE GENOMIC DNA]</scope>
    <source>
        <strain evidence="3 4">40Bstr34</strain>
    </source>
</reference>
<gene>
    <name evidence="3" type="ORF">GTK09_26795</name>
</gene>
<evidence type="ECO:0000256" key="1">
    <source>
        <dbReference type="SAM" id="Phobius"/>
    </source>
</evidence>
<protein>
    <submittedName>
        <fullName evidence="3">DUF4105 domain-containing protein</fullName>
    </submittedName>
</protein>
<feature type="domain" description="Lnb N-terminal periplasmic" evidence="2">
    <location>
        <begin position="125"/>
        <end position="280"/>
    </location>
</feature>
<dbReference type="Proteomes" id="UP000469011">
    <property type="component" value="Unassembled WGS sequence"/>
</dbReference>
<keyword evidence="4" id="KW-1185">Reference proteome</keyword>
<keyword evidence="1" id="KW-0812">Transmembrane</keyword>
<evidence type="ECO:0000313" key="3">
    <source>
        <dbReference type="EMBL" id="NDW07994.1"/>
    </source>
</evidence>
<proteinExistence type="predicted"/>
<organism evidence="3 4">
    <name type="scientific">Jiella pacifica</name>
    <dbReference type="NCBI Taxonomy" id="2696469"/>
    <lineage>
        <taxon>Bacteria</taxon>
        <taxon>Pseudomonadati</taxon>
        <taxon>Pseudomonadota</taxon>
        <taxon>Alphaproteobacteria</taxon>
        <taxon>Hyphomicrobiales</taxon>
        <taxon>Aurantimonadaceae</taxon>
        <taxon>Jiella</taxon>
    </lineage>
</organism>
<comment type="caution">
    <text evidence="3">The sequence shown here is derived from an EMBL/GenBank/DDBJ whole genome shotgun (WGS) entry which is preliminary data.</text>
</comment>
<feature type="transmembrane region" description="Helical" evidence="1">
    <location>
        <begin position="63"/>
        <end position="80"/>
    </location>
</feature>
<accession>A0A6N9T975</accession>
<keyword evidence="1" id="KW-0472">Membrane</keyword>
<dbReference type="Pfam" id="PF13387">
    <property type="entry name" value="Lnb_N"/>
    <property type="match status" value="1"/>
</dbReference>
<feature type="transmembrane region" description="Helical" evidence="1">
    <location>
        <begin position="37"/>
        <end position="56"/>
    </location>
</feature>
<dbReference type="InterPro" id="IPR025178">
    <property type="entry name" value="Lnb_N"/>
</dbReference>
<evidence type="ECO:0000259" key="2">
    <source>
        <dbReference type="Pfam" id="PF13387"/>
    </source>
</evidence>
<keyword evidence="1" id="KW-1133">Transmembrane helix</keyword>
<name>A0A6N9T975_9HYPH</name>
<dbReference type="RefSeq" id="WP_163466445.1">
    <property type="nucleotide sequence ID" value="NZ_JAAAMG010000050.1"/>
</dbReference>
<sequence length="328" mass="37465">MMRAGRWLALGVLAVVALAFLAWSAMALWYHAGEPLASRIALVASWLAMIAVASSLRWRYPRLCWAMIALLFVGFSAWWWSIEPRNDRKWAADVSRIVTGRHEGRIATLENVRDFDWTSRDVFVERWTTEHYDLADLSSMDVTLSYWGIDAIAHTLVSFGFSDGRHVVFSVEIRRQWDEEFSSLAGFFKSYELALIAATERDILYLRTNIRKEDVYLYPIDIPRKAMQTLFVEYVDEGNDLTWNPAFYNTLTANCTTVVFDLAKMIGPGLPTDWRILLSGYLPGYLRDQKVLPWEGSIGALRQRAAITAKAGRLSPDDDYSKSIRAGR</sequence>
<dbReference type="AlphaFoldDB" id="A0A6N9T975"/>
<dbReference type="EMBL" id="JAAAMG010000050">
    <property type="protein sequence ID" value="NDW07994.1"/>
    <property type="molecule type" value="Genomic_DNA"/>
</dbReference>